<proteinExistence type="predicted"/>
<evidence type="ECO:0000256" key="1">
    <source>
        <dbReference type="ARBA" id="ARBA00004141"/>
    </source>
</evidence>
<comment type="caution">
    <text evidence="7">The sequence shown here is derived from an EMBL/GenBank/DDBJ whole genome shotgun (WGS) entry which is preliminary data.</text>
</comment>
<feature type="transmembrane region" description="Helical" evidence="6">
    <location>
        <begin position="372"/>
        <end position="395"/>
    </location>
</feature>
<dbReference type="EMBL" id="JAGRRH010000018">
    <property type="protein sequence ID" value="KAG7351316.1"/>
    <property type="molecule type" value="Genomic_DNA"/>
</dbReference>
<sequence>MEESSNIDEALEEGEELFTRWQQTTLIAIPYITGPISFFSSSIVAYVIVHDWRHKRHHLYHRLLFVMSVCDMIGAVNASFSGLPIPKEYGRFASHGTIASCELAGFLMQLSVSMPLLNMFLCLFYMRVVCFGWKPPVYGNAPMASPGRAQRFVRSQSVRQLGWRQVPWFELSAYLISIVYPLGCGGVALYFDSFNPMVTLPGWCYFSEVPYDCNKFDDVQCIRGENYSLIQLFASTLPVGCAVIVGIVAVSMVTRSVRKQCRTMIRRYGISTSFSLEFASQDGMERRVDHEHGSSTGEESRRTGFSFRINRRPSIPPPPSSYVNVGRFYSRLQETAEQARLYTAAFIITYVMPIIQAFTGAFLEANSQHRKFFFVTGIIITVFTPLQGLWNLIIYMRPYYRHERQLSPDLPMWRVAVLAVGKSMQVHGSSSSSQPVRYQPRDASAGHQNPRFSVASSSSPFEVQPSGEAKQASSVAAIPLDEATDDDVIDPNEFETFELNLDETNMIPEEASSVNS</sequence>
<evidence type="ECO:0000313" key="8">
    <source>
        <dbReference type="Proteomes" id="UP000693970"/>
    </source>
</evidence>
<dbReference type="GO" id="GO:0005886">
    <property type="term" value="C:plasma membrane"/>
    <property type="evidence" value="ECO:0007669"/>
    <property type="project" value="TreeGrafter"/>
</dbReference>
<evidence type="ECO:0000256" key="4">
    <source>
        <dbReference type="ARBA" id="ARBA00023136"/>
    </source>
</evidence>
<protein>
    <recommendedName>
        <fullName evidence="9">G protein-coupled receptor</fullName>
    </recommendedName>
</protein>
<keyword evidence="8" id="KW-1185">Reference proteome</keyword>
<comment type="subcellular location">
    <subcellularLocation>
        <location evidence="1">Membrane</location>
        <topology evidence="1">Multi-pass membrane protein</topology>
    </subcellularLocation>
</comment>
<reference evidence="7" key="1">
    <citation type="journal article" date="2021" name="Sci. Rep.">
        <title>Diploid genomic architecture of Nitzschia inconspicua, an elite biomass production diatom.</title>
        <authorList>
            <person name="Oliver A."/>
            <person name="Podell S."/>
            <person name="Pinowska A."/>
            <person name="Traller J.C."/>
            <person name="Smith S.R."/>
            <person name="McClure R."/>
            <person name="Beliaev A."/>
            <person name="Bohutskyi P."/>
            <person name="Hill E.A."/>
            <person name="Rabines A."/>
            <person name="Zheng H."/>
            <person name="Allen L.Z."/>
            <person name="Kuo A."/>
            <person name="Grigoriev I.V."/>
            <person name="Allen A.E."/>
            <person name="Hazlebeck D."/>
            <person name="Allen E.E."/>
        </authorList>
    </citation>
    <scope>NUCLEOTIDE SEQUENCE</scope>
    <source>
        <strain evidence="7">Hildebrandi</strain>
    </source>
</reference>
<name>A0A9K3KY82_9STRA</name>
<feature type="transmembrane region" description="Helical" evidence="6">
    <location>
        <begin position="341"/>
        <end position="360"/>
    </location>
</feature>
<evidence type="ECO:0000256" key="2">
    <source>
        <dbReference type="ARBA" id="ARBA00022692"/>
    </source>
</evidence>
<reference evidence="7" key="2">
    <citation type="submission" date="2021-04" db="EMBL/GenBank/DDBJ databases">
        <authorList>
            <person name="Podell S."/>
        </authorList>
    </citation>
    <scope>NUCLEOTIDE SEQUENCE</scope>
    <source>
        <strain evidence="7">Hildebrandi</strain>
    </source>
</reference>
<keyword evidence="4 6" id="KW-0472">Membrane</keyword>
<feature type="region of interest" description="Disordered" evidence="5">
    <location>
        <begin position="426"/>
        <end position="493"/>
    </location>
</feature>
<evidence type="ECO:0000256" key="3">
    <source>
        <dbReference type="ARBA" id="ARBA00022989"/>
    </source>
</evidence>
<feature type="compositionally biased region" description="Acidic residues" evidence="5">
    <location>
        <begin position="482"/>
        <end position="493"/>
    </location>
</feature>
<dbReference type="AlphaFoldDB" id="A0A9K3KY82"/>
<feature type="transmembrane region" description="Helical" evidence="6">
    <location>
        <begin position="232"/>
        <end position="257"/>
    </location>
</feature>
<evidence type="ECO:0000256" key="5">
    <source>
        <dbReference type="SAM" id="MobiDB-lite"/>
    </source>
</evidence>
<evidence type="ECO:0008006" key="9">
    <source>
        <dbReference type="Google" id="ProtNLM"/>
    </source>
</evidence>
<evidence type="ECO:0000313" key="7">
    <source>
        <dbReference type="EMBL" id="KAG7351316.1"/>
    </source>
</evidence>
<keyword evidence="3 6" id="KW-1133">Transmembrane helix</keyword>
<evidence type="ECO:0000256" key="6">
    <source>
        <dbReference type="SAM" id="Phobius"/>
    </source>
</evidence>
<gene>
    <name evidence="7" type="ORF">IV203_010676</name>
</gene>
<dbReference type="Proteomes" id="UP000693970">
    <property type="component" value="Unassembled WGS sequence"/>
</dbReference>
<feature type="transmembrane region" description="Helical" evidence="6">
    <location>
        <begin position="171"/>
        <end position="191"/>
    </location>
</feature>
<feature type="transmembrane region" description="Helical" evidence="6">
    <location>
        <begin position="61"/>
        <end position="83"/>
    </location>
</feature>
<organism evidence="7 8">
    <name type="scientific">Nitzschia inconspicua</name>
    <dbReference type="NCBI Taxonomy" id="303405"/>
    <lineage>
        <taxon>Eukaryota</taxon>
        <taxon>Sar</taxon>
        <taxon>Stramenopiles</taxon>
        <taxon>Ochrophyta</taxon>
        <taxon>Bacillariophyta</taxon>
        <taxon>Bacillariophyceae</taxon>
        <taxon>Bacillariophycidae</taxon>
        <taxon>Bacillariales</taxon>
        <taxon>Bacillariaceae</taxon>
        <taxon>Nitzschia</taxon>
    </lineage>
</organism>
<dbReference type="PANTHER" id="PTHR23112:SF0">
    <property type="entry name" value="TRANSMEMBRANE PROTEIN 116"/>
    <property type="match status" value="1"/>
</dbReference>
<dbReference type="PANTHER" id="PTHR23112">
    <property type="entry name" value="G PROTEIN-COUPLED RECEPTOR 157-RELATED"/>
    <property type="match status" value="1"/>
</dbReference>
<feature type="transmembrane region" description="Helical" evidence="6">
    <location>
        <begin position="103"/>
        <end position="126"/>
    </location>
</feature>
<feature type="transmembrane region" description="Helical" evidence="6">
    <location>
        <begin position="27"/>
        <end position="49"/>
    </location>
</feature>
<feature type="compositionally biased region" description="Polar residues" evidence="5">
    <location>
        <begin position="446"/>
        <end position="461"/>
    </location>
</feature>
<dbReference type="GO" id="GO:0004930">
    <property type="term" value="F:G protein-coupled receptor activity"/>
    <property type="evidence" value="ECO:0007669"/>
    <property type="project" value="TreeGrafter"/>
</dbReference>
<accession>A0A9K3KY82</accession>
<keyword evidence="2 6" id="KW-0812">Transmembrane</keyword>
<dbReference type="GO" id="GO:0007189">
    <property type="term" value="P:adenylate cyclase-activating G protein-coupled receptor signaling pathway"/>
    <property type="evidence" value="ECO:0007669"/>
    <property type="project" value="TreeGrafter"/>
</dbReference>